<organism evidence="2 3">
    <name type="scientific">Apiospora aurea</name>
    <dbReference type="NCBI Taxonomy" id="335848"/>
    <lineage>
        <taxon>Eukaryota</taxon>
        <taxon>Fungi</taxon>
        <taxon>Dikarya</taxon>
        <taxon>Ascomycota</taxon>
        <taxon>Pezizomycotina</taxon>
        <taxon>Sordariomycetes</taxon>
        <taxon>Xylariomycetidae</taxon>
        <taxon>Amphisphaeriales</taxon>
        <taxon>Apiosporaceae</taxon>
        <taxon>Apiospora</taxon>
    </lineage>
</organism>
<dbReference type="Proteomes" id="UP001391051">
    <property type="component" value="Unassembled WGS sequence"/>
</dbReference>
<sequence>MDPGKKKAMTPKEHADARDRLTKYESELVGMESKLVDDEKSLAEAKSELDRLEQQLAAGGEETIMSDADAPDSLKAKHESQMKKVANEKAKVESRKRSIHLLKNLIEATKRMLTAPVEAPPALKPTVSKRKADDGDDKQLTVVSKRIGRHPASYWGGANTQALELMEKMKKAGSGMNASVEKPFVMGVQTAEEAIETIKSLQNPRGEWMWVDASDDKAVSQMISMLQGRNVFENMKWISPIPQKLLNEIKKAKEAAKMKADEGAKKKAEEEAKSMDTGKVVIKMPELYEIPAGPQVGEADSKEYGLVWTHSFAKFVRGSDGLKAFDHASGSVTALPVDVKTALGYDMLLLDSSEFAVSDKQAE</sequence>
<comment type="caution">
    <text evidence="2">The sequence shown here is derived from an EMBL/GenBank/DDBJ whole genome shotgun (WGS) entry which is preliminary data.</text>
</comment>
<dbReference type="EMBL" id="JAQQWE010000006">
    <property type="protein sequence ID" value="KAK7948817.1"/>
    <property type="molecule type" value="Genomic_DNA"/>
</dbReference>
<dbReference type="GeneID" id="92078987"/>
<evidence type="ECO:0000256" key="1">
    <source>
        <dbReference type="SAM" id="MobiDB-lite"/>
    </source>
</evidence>
<dbReference type="RefSeq" id="XP_066698323.1">
    <property type="nucleotide sequence ID" value="XM_066845925.1"/>
</dbReference>
<gene>
    <name evidence="2" type="ORF">PG986_009703</name>
</gene>
<proteinExistence type="predicted"/>
<accession>A0ABR1Q8F3</accession>
<protein>
    <submittedName>
        <fullName evidence="2">Uncharacterized protein</fullName>
    </submittedName>
</protein>
<evidence type="ECO:0000313" key="2">
    <source>
        <dbReference type="EMBL" id="KAK7948817.1"/>
    </source>
</evidence>
<feature type="compositionally biased region" description="Basic and acidic residues" evidence="1">
    <location>
        <begin position="10"/>
        <end position="22"/>
    </location>
</feature>
<evidence type="ECO:0000313" key="3">
    <source>
        <dbReference type="Proteomes" id="UP001391051"/>
    </source>
</evidence>
<reference evidence="2 3" key="1">
    <citation type="submission" date="2023-01" db="EMBL/GenBank/DDBJ databases">
        <title>Analysis of 21 Apiospora genomes using comparative genomics revels a genus with tremendous synthesis potential of carbohydrate active enzymes and secondary metabolites.</title>
        <authorList>
            <person name="Sorensen T."/>
        </authorList>
    </citation>
    <scope>NUCLEOTIDE SEQUENCE [LARGE SCALE GENOMIC DNA]</scope>
    <source>
        <strain evidence="2 3">CBS 24483</strain>
    </source>
</reference>
<feature type="region of interest" description="Disordered" evidence="1">
    <location>
        <begin position="57"/>
        <end position="79"/>
    </location>
</feature>
<keyword evidence="3" id="KW-1185">Reference proteome</keyword>
<feature type="region of interest" description="Disordered" evidence="1">
    <location>
        <begin position="1"/>
        <end position="22"/>
    </location>
</feature>
<name>A0ABR1Q8F3_9PEZI</name>